<dbReference type="InterPro" id="IPR013087">
    <property type="entry name" value="Znf_C2H2_type"/>
</dbReference>
<feature type="domain" description="Tyrosine-protein phosphatase" evidence="18">
    <location>
        <begin position="39"/>
        <end position="184"/>
    </location>
</feature>
<dbReference type="SMART" id="SM00195">
    <property type="entry name" value="DSPc"/>
    <property type="match status" value="1"/>
</dbReference>
<dbReference type="PANTHER" id="PTHR45848">
    <property type="entry name" value="DUAL SPECIFICITY PROTEIN PHOSPHATASE 12 FAMILY MEMBER"/>
    <property type="match status" value="1"/>
</dbReference>
<keyword evidence="16" id="KW-0863">Zinc-finger</keyword>
<gene>
    <name evidence="22" type="primary">DUSP12</name>
</gene>
<dbReference type="PANTHER" id="PTHR45848:SF4">
    <property type="entry name" value="DUAL SPECIFICITY PROTEIN PHOSPHATASE 12"/>
    <property type="match status" value="1"/>
</dbReference>
<dbReference type="CDD" id="cd14520">
    <property type="entry name" value="DSP_DUSP12"/>
    <property type="match status" value="1"/>
</dbReference>
<evidence type="ECO:0000256" key="2">
    <source>
        <dbReference type="ARBA" id="ARBA00004496"/>
    </source>
</evidence>
<dbReference type="FunFam" id="3.90.190.10:FF:000056">
    <property type="entry name" value="Dual specificity phosphatase 12"/>
    <property type="match status" value="1"/>
</dbReference>
<evidence type="ECO:0000256" key="13">
    <source>
        <dbReference type="ARBA" id="ARBA00059753"/>
    </source>
</evidence>
<evidence type="ECO:0000256" key="17">
    <source>
        <dbReference type="SAM" id="MobiDB-lite"/>
    </source>
</evidence>
<reference evidence="22" key="1">
    <citation type="submission" date="2025-08" db="UniProtKB">
        <authorList>
            <consortium name="RefSeq"/>
        </authorList>
    </citation>
    <scope>IDENTIFICATION</scope>
    <source>
        <tissue evidence="22">Spleen</tissue>
    </source>
</reference>
<dbReference type="GO" id="GO:0004725">
    <property type="term" value="F:protein tyrosine phosphatase activity"/>
    <property type="evidence" value="ECO:0007669"/>
    <property type="project" value="UniProtKB-EC"/>
</dbReference>
<evidence type="ECO:0000256" key="8">
    <source>
        <dbReference type="ARBA" id="ARBA00022912"/>
    </source>
</evidence>
<dbReference type="OrthoDB" id="2017893at2759"/>
<keyword evidence="21" id="KW-1185">Reference proteome</keyword>
<evidence type="ECO:0000256" key="14">
    <source>
        <dbReference type="ARBA" id="ARBA00068797"/>
    </source>
</evidence>
<dbReference type="GO" id="GO:0005634">
    <property type="term" value="C:nucleus"/>
    <property type="evidence" value="ECO:0007669"/>
    <property type="project" value="UniProtKB-SubCell"/>
</dbReference>
<evidence type="ECO:0000256" key="7">
    <source>
        <dbReference type="ARBA" id="ARBA00022801"/>
    </source>
</evidence>
<dbReference type="PROSITE" id="PS50157">
    <property type="entry name" value="ZINC_FINGER_C2H2_2"/>
    <property type="match status" value="1"/>
</dbReference>
<evidence type="ECO:0000259" key="20">
    <source>
        <dbReference type="PROSITE" id="PS50157"/>
    </source>
</evidence>
<evidence type="ECO:0000256" key="9">
    <source>
        <dbReference type="ARBA" id="ARBA00023242"/>
    </source>
</evidence>
<dbReference type="CTD" id="11266"/>
<dbReference type="InParanoid" id="A0A2U3V9Z1"/>
<dbReference type="InterPro" id="IPR016278">
    <property type="entry name" value="DUSP12"/>
</dbReference>
<organism evidence="21 22">
    <name type="scientific">Tursiops truncatus</name>
    <name type="common">Atlantic bottle-nosed dolphin</name>
    <name type="synonym">Delphinus truncatus</name>
    <dbReference type="NCBI Taxonomy" id="9739"/>
    <lineage>
        <taxon>Eukaryota</taxon>
        <taxon>Metazoa</taxon>
        <taxon>Chordata</taxon>
        <taxon>Craniata</taxon>
        <taxon>Vertebrata</taxon>
        <taxon>Euteleostomi</taxon>
        <taxon>Mammalia</taxon>
        <taxon>Eutheria</taxon>
        <taxon>Laurasiatheria</taxon>
        <taxon>Artiodactyla</taxon>
        <taxon>Whippomorpha</taxon>
        <taxon>Cetacea</taxon>
        <taxon>Odontoceti</taxon>
        <taxon>Delphinidae</taxon>
        <taxon>Tursiops</taxon>
    </lineage>
</organism>
<evidence type="ECO:0000256" key="5">
    <source>
        <dbReference type="ARBA" id="ARBA00013081"/>
    </source>
</evidence>
<sequence>MVGPSSVRPPGAAMLEPQNGSHGCERTAGSRNRASSAEHMLEVRPGLFLGGAAAVAEPDHLREAGITAVLTVDSEETDFNTGAGVEGLRSLFVPALDKPETDLLSHLDRCVAFIGQARAEGRAVLVHCHAGVSRSVAVMTAFMMKTDQLTFEKAYENLKTIKPEAKVNEGFEWQLKLYQAMGCEVDTSSAIYKQYRLQKVTEKYPELQNLPQELFAVDPSAITQGLKDGVLYKCRKCRRSLFRSSSILDHNEGSGPIAFAHKRMTPSFLLTTGSQAQCTSYFIEPVQWMESSLLGVMDGQLLCPKCNAKLGSFNWYGEQCSCGRWITPAFQIHKNRVDEMKMLPVWGSQTRKI</sequence>
<dbReference type="GO" id="GO:0008270">
    <property type="term" value="F:zinc ion binding"/>
    <property type="evidence" value="ECO:0007669"/>
    <property type="project" value="UniProtKB-KW"/>
</dbReference>
<dbReference type="InterPro" id="IPR000340">
    <property type="entry name" value="Dual-sp_phosphatase_cat-dom"/>
</dbReference>
<accession>A0A2U3V9Z1</accession>
<comment type="similarity">
    <text evidence="3">Belongs to the protein-tyrosine phosphatase family. Non-receptor class dual specificity subfamily.</text>
</comment>
<evidence type="ECO:0000256" key="4">
    <source>
        <dbReference type="ARBA" id="ARBA00013064"/>
    </source>
</evidence>
<dbReference type="PIRSF" id="PIRSF000941">
    <property type="entry name" value="DUSP12"/>
    <property type="match status" value="1"/>
</dbReference>
<dbReference type="RefSeq" id="XP_004330547.3">
    <property type="nucleotide sequence ID" value="XM_004330499.3"/>
</dbReference>
<proteinExistence type="inferred from homology"/>
<keyword evidence="9" id="KW-0539">Nucleus</keyword>
<evidence type="ECO:0000256" key="6">
    <source>
        <dbReference type="ARBA" id="ARBA00022490"/>
    </source>
</evidence>
<dbReference type="InterPro" id="IPR020422">
    <property type="entry name" value="TYR_PHOSPHATASE_DUAL_dom"/>
</dbReference>
<comment type="subcellular location">
    <subcellularLocation>
        <location evidence="2">Cytoplasm</location>
    </subcellularLocation>
    <subcellularLocation>
        <location evidence="1">Nucleus</location>
    </subcellularLocation>
</comment>
<feature type="region of interest" description="Disordered" evidence="17">
    <location>
        <begin position="1"/>
        <end position="36"/>
    </location>
</feature>
<dbReference type="GO" id="GO:0004722">
    <property type="term" value="F:protein serine/threonine phosphatase activity"/>
    <property type="evidence" value="ECO:0007669"/>
    <property type="project" value="UniProtKB-EC"/>
</dbReference>
<dbReference type="FunCoup" id="A0A2U3V9Z1">
    <property type="interactions" value="3210"/>
</dbReference>
<keyword evidence="8" id="KW-0904">Protein phosphatase</keyword>
<keyword evidence="16" id="KW-0862">Zinc</keyword>
<evidence type="ECO:0000256" key="12">
    <source>
        <dbReference type="ARBA" id="ARBA00051722"/>
    </source>
</evidence>
<comment type="function">
    <text evidence="13">Dual specificity phosphatase; can dephosphorylate both phosphotyrosine and phosphoserine or phosphothreonine residues. Can dephosphorylate glucokinase (in vitro). Has phosphatase activity with the synthetic substrate 6,8-difluoro-4-methylumbelliferyl phosphate and other in vitro substrates.</text>
</comment>
<dbReference type="STRING" id="9739.ENSTTRP00000011508"/>
<evidence type="ECO:0000256" key="3">
    <source>
        <dbReference type="ARBA" id="ARBA00008601"/>
    </source>
</evidence>
<dbReference type="Gene3D" id="3.90.190.10">
    <property type="entry name" value="Protein tyrosine phosphatase superfamily"/>
    <property type="match status" value="1"/>
</dbReference>
<evidence type="ECO:0000313" key="21">
    <source>
        <dbReference type="Proteomes" id="UP000245320"/>
    </source>
</evidence>
<name>A0A2U3V9Z1_TURTR</name>
<dbReference type="Pfam" id="PF00782">
    <property type="entry name" value="DSPc"/>
    <property type="match status" value="1"/>
</dbReference>
<dbReference type="PROSITE" id="PS50054">
    <property type="entry name" value="TYR_PHOSPHATASE_DUAL"/>
    <property type="match status" value="1"/>
</dbReference>
<keyword evidence="16" id="KW-0479">Metal-binding</keyword>
<dbReference type="GO" id="GO:0005737">
    <property type="term" value="C:cytoplasm"/>
    <property type="evidence" value="ECO:0007669"/>
    <property type="project" value="UniProtKB-SubCell"/>
</dbReference>
<feature type="active site" description="Phosphocysteine intermediate" evidence="15">
    <location>
        <position position="128"/>
    </location>
</feature>
<protein>
    <recommendedName>
        <fullName evidence="14">Dual specificity protein phosphatase 12</fullName>
        <ecNumber evidence="5">3.1.3.16</ecNumber>
        <ecNumber evidence="4">3.1.3.48</ecNumber>
    </recommendedName>
</protein>
<evidence type="ECO:0000313" key="22">
    <source>
        <dbReference type="RefSeq" id="XP_004330547.3"/>
    </source>
</evidence>
<feature type="domain" description="C2H2-type" evidence="20">
    <location>
        <begin position="232"/>
        <end position="266"/>
    </location>
</feature>
<comment type="catalytic activity">
    <reaction evidence="10">
        <text>O-phospho-L-seryl-[protein] + H2O = L-seryl-[protein] + phosphate</text>
        <dbReference type="Rhea" id="RHEA:20629"/>
        <dbReference type="Rhea" id="RHEA-COMP:9863"/>
        <dbReference type="Rhea" id="RHEA-COMP:11604"/>
        <dbReference type="ChEBI" id="CHEBI:15377"/>
        <dbReference type="ChEBI" id="CHEBI:29999"/>
        <dbReference type="ChEBI" id="CHEBI:43474"/>
        <dbReference type="ChEBI" id="CHEBI:83421"/>
        <dbReference type="EC" id="3.1.3.16"/>
    </reaction>
</comment>
<evidence type="ECO:0000256" key="15">
    <source>
        <dbReference type="PIRSR" id="PIRSR000941-50"/>
    </source>
</evidence>
<dbReference type="InterPro" id="IPR029021">
    <property type="entry name" value="Prot-tyrosine_phosphatase-like"/>
</dbReference>
<evidence type="ECO:0000256" key="11">
    <source>
        <dbReference type="ARBA" id="ARBA00048336"/>
    </source>
</evidence>
<feature type="domain" description="Tyrosine specific protein phosphatases" evidence="19">
    <location>
        <begin position="101"/>
        <end position="163"/>
    </location>
</feature>
<dbReference type="Proteomes" id="UP000245320">
    <property type="component" value="Chromosome 1"/>
</dbReference>
<dbReference type="EC" id="3.1.3.48" evidence="4"/>
<evidence type="ECO:0000256" key="1">
    <source>
        <dbReference type="ARBA" id="ARBA00004123"/>
    </source>
</evidence>
<dbReference type="GO" id="GO:0008138">
    <property type="term" value="F:protein tyrosine/serine/threonine phosphatase activity"/>
    <property type="evidence" value="ECO:0007669"/>
    <property type="project" value="InterPro"/>
</dbReference>
<dbReference type="EC" id="3.1.3.16" evidence="5"/>
<evidence type="ECO:0000259" key="19">
    <source>
        <dbReference type="PROSITE" id="PS50056"/>
    </source>
</evidence>
<evidence type="ECO:0000256" key="16">
    <source>
        <dbReference type="PROSITE-ProRule" id="PRU00042"/>
    </source>
</evidence>
<evidence type="ECO:0000259" key="18">
    <source>
        <dbReference type="PROSITE" id="PS50054"/>
    </source>
</evidence>
<dbReference type="InterPro" id="IPR000387">
    <property type="entry name" value="Tyr_Pase_dom"/>
</dbReference>
<dbReference type="AlphaFoldDB" id="A0A2U3V9Z1"/>
<evidence type="ECO:0000256" key="10">
    <source>
        <dbReference type="ARBA" id="ARBA00047761"/>
    </source>
</evidence>
<keyword evidence="6" id="KW-0963">Cytoplasm</keyword>
<dbReference type="GeneID" id="101321299"/>
<comment type="catalytic activity">
    <reaction evidence="11">
        <text>O-phospho-L-threonyl-[protein] + H2O = L-threonyl-[protein] + phosphate</text>
        <dbReference type="Rhea" id="RHEA:47004"/>
        <dbReference type="Rhea" id="RHEA-COMP:11060"/>
        <dbReference type="Rhea" id="RHEA-COMP:11605"/>
        <dbReference type="ChEBI" id="CHEBI:15377"/>
        <dbReference type="ChEBI" id="CHEBI:30013"/>
        <dbReference type="ChEBI" id="CHEBI:43474"/>
        <dbReference type="ChEBI" id="CHEBI:61977"/>
        <dbReference type="EC" id="3.1.3.16"/>
    </reaction>
</comment>
<keyword evidence="7" id="KW-0378">Hydrolase</keyword>
<dbReference type="PROSITE" id="PS50056">
    <property type="entry name" value="TYR_PHOSPHATASE_2"/>
    <property type="match status" value="1"/>
</dbReference>
<dbReference type="SUPFAM" id="SSF52799">
    <property type="entry name" value="(Phosphotyrosine protein) phosphatases II"/>
    <property type="match status" value="1"/>
</dbReference>
<comment type="catalytic activity">
    <reaction evidence="12">
        <text>O-phospho-L-tyrosyl-[protein] + H2O = L-tyrosyl-[protein] + phosphate</text>
        <dbReference type="Rhea" id="RHEA:10684"/>
        <dbReference type="Rhea" id="RHEA-COMP:10136"/>
        <dbReference type="Rhea" id="RHEA-COMP:20101"/>
        <dbReference type="ChEBI" id="CHEBI:15377"/>
        <dbReference type="ChEBI" id="CHEBI:43474"/>
        <dbReference type="ChEBI" id="CHEBI:46858"/>
        <dbReference type="ChEBI" id="CHEBI:61978"/>
        <dbReference type="EC" id="3.1.3.48"/>
    </reaction>
</comment>